<feature type="chain" id="PRO_5029641021" evidence="1">
    <location>
        <begin position="26"/>
        <end position="118"/>
    </location>
</feature>
<keyword evidence="1" id="KW-0732">Signal</keyword>
<gene>
    <name evidence="2" type="ORF">HS088_TW03G00121</name>
</gene>
<accession>A0A7J7DUI9</accession>
<reference evidence="2 3" key="1">
    <citation type="journal article" date="2020" name="Nat. Commun.">
        <title>Genome of Tripterygium wilfordii and identification of cytochrome P450 involved in triptolide biosynthesis.</title>
        <authorList>
            <person name="Tu L."/>
            <person name="Su P."/>
            <person name="Zhang Z."/>
            <person name="Gao L."/>
            <person name="Wang J."/>
            <person name="Hu T."/>
            <person name="Zhou J."/>
            <person name="Zhang Y."/>
            <person name="Zhao Y."/>
            <person name="Liu Y."/>
            <person name="Song Y."/>
            <person name="Tong Y."/>
            <person name="Lu Y."/>
            <person name="Yang J."/>
            <person name="Xu C."/>
            <person name="Jia M."/>
            <person name="Peters R.J."/>
            <person name="Huang L."/>
            <person name="Gao W."/>
        </authorList>
    </citation>
    <scope>NUCLEOTIDE SEQUENCE [LARGE SCALE GENOMIC DNA]</scope>
    <source>
        <strain evidence="3">cv. XIE 37</strain>
        <tissue evidence="2">Leaf</tissue>
    </source>
</reference>
<keyword evidence="3" id="KW-1185">Reference proteome</keyword>
<dbReference type="Proteomes" id="UP000593562">
    <property type="component" value="Unassembled WGS sequence"/>
</dbReference>
<sequence length="118" mass="13740">MGRTMNEHFDIHLFFFFLLFDAGIAKVREACGRTQGKMLASLPAGVKLTVEFDDHHRPIGRHMSHYATMQGLVIRNKEFTPLGYKSWLELPGENKNKMVQEVLKKFEIGDVELRVKYW</sequence>
<protein>
    <submittedName>
        <fullName evidence="2">Uncharacterized protein</fullName>
    </submittedName>
</protein>
<proteinExistence type="predicted"/>
<dbReference type="EMBL" id="JAAARO010000003">
    <property type="protein sequence ID" value="KAF5749796.1"/>
    <property type="molecule type" value="Genomic_DNA"/>
</dbReference>
<dbReference type="InParanoid" id="A0A7J7DUI9"/>
<feature type="signal peptide" evidence="1">
    <location>
        <begin position="1"/>
        <end position="25"/>
    </location>
</feature>
<dbReference type="AlphaFoldDB" id="A0A7J7DUI9"/>
<organism evidence="2 3">
    <name type="scientific">Tripterygium wilfordii</name>
    <name type="common">Thunder God vine</name>
    <dbReference type="NCBI Taxonomy" id="458696"/>
    <lineage>
        <taxon>Eukaryota</taxon>
        <taxon>Viridiplantae</taxon>
        <taxon>Streptophyta</taxon>
        <taxon>Embryophyta</taxon>
        <taxon>Tracheophyta</taxon>
        <taxon>Spermatophyta</taxon>
        <taxon>Magnoliopsida</taxon>
        <taxon>eudicotyledons</taxon>
        <taxon>Gunneridae</taxon>
        <taxon>Pentapetalae</taxon>
        <taxon>rosids</taxon>
        <taxon>fabids</taxon>
        <taxon>Celastrales</taxon>
        <taxon>Celastraceae</taxon>
        <taxon>Tripterygium</taxon>
    </lineage>
</organism>
<comment type="caution">
    <text evidence="2">The sequence shown here is derived from an EMBL/GenBank/DDBJ whole genome shotgun (WGS) entry which is preliminary data.</text>
</comment>
<evidence type="ECO:0000313" key="3">
    <source>
        <dbReference type="Proteomes" id="UP000593562"/>
    </source>
</evidence>
<evidence type="ECO:0000256" key="1">
    <source>
        <dbReference type="SAM" id="SignalP"/>
    </source>
</evidence>
<name>A0A7J7DUI9_TRIWF</name>
<evidence type="ECO:0000313" key="2">
    <source>
        <dbReference type="EMBL" id="KAF5749796.1"/>
    </source>
</evidence>